<dbReference type="Proteomes" id="UP001203972">
    <property type="component" value="Unassembled WGS sequence"/>
</dbReference>
<evidence type="ECO:0000313" key="6">
    <source>
        <dbReference type="Proteomes" id="UP000030008"/>
    </source>
</evidence>
<dbReference type="EMBL" id="CP048838">
    <property type="protein sequence ID" value="QJA02742.1"/>
    <property type="molecule type" value="Genomic_DNA"/>
</dbReference>
<dbReference type="EMBL" id="JQIF01000035">
    <property type="protein sequence ID" value="KGJ53641.1"/>
    <property type="molecule type" value="Genomic_DNA"/>
</dbReference>
<gene>
    <name evidence="2" type="ORF">CIAN88_07590</name>
    <name evidence="5" type="ORF">G4D54_09990</name>
    <name evidence="4" type="ORF">GT664_02455</name>
    <name evidence="3" type="ORF">MKC95_11595</name>
</gene>
<sequence>MRKFPLWCLLCFLLLTGCGDAHKEEQESIKNYESYVDAVLNNKGSESKIIPFDYKLSVFKQKDNSYQYEIIISNPRVAMYNIQAIAVDPALDSNSNVYPCLGLLGDDAKTSFNMIPYQANGARNFVSKIFLDGISEHDQFTLQVMVTWKDSKLVNTSRVFFTCNYAQKDNEANG</sequence>
<dbReference type="Proteomes" id="UP000503330">
    <property type="component" value="Chromosome"/>
</dbReference>
<evidence type="ECO:0000313" key="7">
    <source>
        <dbReference type="Proteomes" id="UP000503330"/>
    </source>
</evidence>
<protein>
    <recommendedName>
        <fullName evidence="8">Lipoprotein</fullName>
    </recommendedName>
</protein>
<organism evidence="2 6">
    <name type="scientific">Clostridium innocuum</name>
    <dbReference type="NCBI Taxonomy" id="1522"/>
    <lineage>
        <taxon>Bacteria</taxon>
        <taxon>Bacillati</taxon>
        <taxon>Bacillota</taxon>
        <taxon>Clostridia</taxon>
        <taxon>Eubacteriales</taxon>
        <taxon>Clostridiaceae</taxon>
        <taxon>Clostridium</taxon>
    </lineage>
</organism>
<reference evidence="5 7" key="3">
    <citation type="submission" date="2020-02" db="EMBL/GenBank/DDBJ databases">
        <authorList>
            <person name="Kociolek L.K."/>
            <person name="Ozer E.A."/>
        </authorList>
    </citation>
    <scope>NUCLEOTIDE SEQUENCE [LARGE SCALE GENOMIC DNA]</scope>
    <source>
        <strain evidence="5 7">ATCC 14501</strain>
    </source>
</reference>
<dbReference type="GeneID" id="61925869"/>
<dbReference type="Proteomes" id="UP000030008">
    <property type="component" value="Unassembled WGS sequence"/>
</dbReference>
<accession>A0A099I7U6</accession>
<dbReference type="PROSITE" id="PS51257">
    <property type="entry name" value="PROKAR_LIPOPROTEIN"/>
    <property type="match status" value="1"/>
</dbReference>
<evidence type="ECO:0000256" key="1">
    <source>
        <dbReference type="SAM" id="SignalP"/>
    </source>
</evidence>
<dbReference type="Proteomes" id="UP000604383">
    <property type="component" value="Unassembled WGS sequence"/>
</dbReference>
<feature type="chain" id="PRO_5014219764" description="Lipoprotein" evidence="1">
    <location>
        <begin position="24"/>
        <end position="174"/>
    </location>
</feature>
<evidence type="ECO:0000313" key="2">
    <source>
        <dbReference type="EMBL" id="KGJ53641.1"/>
    </source>
</evidence>
<dbReference type="RefSeq" id="WP_002608971.1">
    <property type="nucleotide sequence ID" value="NZ_AP025565.1"/>
</dbReference>
<feature type="signal peptide" evidence="1">
    <location>
        <begin position="1"/>
        <end position="23"/>
    </location>
</feature>
<dbReference type="EMBL" id="JAKTMA010000019">
    <property type="protein sequence ID" value="MCR0233410.1"/>
    <property type="molecule type" value="Genomic_DNA"/>
</dbReference>
<evidence type="ECO:0008006" key="8">
    <source>
        <dbReference type="Google" id="ProtNLM"/>
    </source>
</evidence>
<name>A0A099I7U6_CLOIN</name>
<reference evidence="2 6" key="1">
    <citation type="submission" date="2014-08" db="EMBL/GenBank/DDBJ databases">
        <title>Clostridium innocuum, an unnegligible vancomycin-resistant pathogen causing extra-intestinal infections.</title>
        <authorList>
            <person name="Feng Y."/>
            <person name="Chiu C.-H."/>
        </authorList>
    </citation>
    <scope>NUCLEOTIDE SEQUENCE [LARGE SCALE GENOMIC DNA]</scope>
    <source>
        <strain evidence="2 6">AN88</strain>
    </source>
</reference>
<reference evidence="4" key="2">
    <citation type="journal article" date="2019" name="Nat. Med.">
        <title>A library of human gut bacterial isolates paired with longitudinal multiomics data enables mechanistic microbiome research.</title>
        <authorList>
            <person name="Poyet M."/>
            <person name="Groussin M."/>
            <person name="Gibbons S.M."/>
            <person name="Avila-Pacheco J."/>
            <person name="Jiang X."/>
            <person name="Kearney S.M."/>
            <person name="Perrotta A.R."/>
            <person name="Berdy B."/>
            <person name="Zhao S."/>
            <person name="Lieberman T.D."/>
            <person name="Swanson P.K."/>
            <person name="Smith M."/>
            <person name="Roesemann S."/>
            <person name="Alexander J.E."/>
            <person name="Rich S.A."/>
            <person name="Livny J."/>
            <person name="Vlamakis H."/>
            <person name="Clish C."/>
            <person name="Bullock K."/>
            <person name="Deik A."/>
            <person name="Scott J."/>
            <person name="Pierce K.A."/>
            <person name="Xavier R.J."/>
            <person name="Alm E.J."/>
        </authorList>
    </citation>
    <scope>NUCLEOTIDE SEQUENCE</scope>
    <source>
        <strain evidence="4">BIOML-A12</strain>
    </source>
</reference>
<evidence type="ECO:0000313" key="5">
    <source>
        <dbReference type="EMBL" id="QJA02742.1"/>
    </source>
</evidence>
<dbReference type="AlphaFoldDB" id="A0A099I7U6"/>
<evidence type="ECO:0000313" key="4">
    <source>
        <dbReference type="EMBL" id="MZH54641.1"/>
    </source>
</evidence>
<proteinExistence type="predicted"/>
<dbReference type="EMBL" id="WWTN01000003">
    <property type="protein sequence ID" value="MZH54641.1"/>
    <property type="molecule type" value="Genomic_DNA"/>
</dbReference>
<keyword evidence="1" id="KW-0732">Signal</keyword>
<evidence type="ECO:0000313" key="3">
    <source>
        <dbReference type="EMBL" id="MCR0233410.1"/>
    </source>
</evidence>
<reference evidence="3" key="4">
    <citation type="journal article" date="2022" name="Clin. Infect. Dis.">
        <title>Association between Clostridium innocuum and antibiotic-associated diarrhea in adults and children: A cross-sectional study and comparative genomics analysis.</title>
        <authorList>
            <person name="Cherny K.E."/>
            <person name="Muscat E.B."/>
            <person name="Balaji A."/>
            <person name="Mukherjee J."/>
            <person name="Ozer E.A."/>
            <person name="Angarone M.P."/>
            <person name="Hauser A.R."/>
            <person name="Sichel J.S."/>
            <person name="Amponsah E."/>
            <person name="Kociolek L.K."/>
        </authorList>
    </citation>
    <scope>NUCLEOTIDE SEQUENCE</scope>
    <source>
        <strain evidence="3">NU1-AC-029v</strain>
    </source>
</reference>